<dbReference type="PANTHER" id="PTHR12829">
    <property type="entry name" value="N6-ADENOSINE-METHYLTRANSFERASE"/>
    <property type="match status" value="1"/>
</dbReference>
<comment type="similarity">
    <text evidence="4">Belongs to the MT-A70-like family.</text>
</comment>
<evidence type="ECO:0000313" key="7">
    <source>
        <dbReference type="EMBL" id="RFC65050.1"/>
    </source>
</evidence>
<organism evidence="7 8">
    <name type="scientific">Fulvimarina endophytica</name>
    <dbReference type="NCBI Taxonomy" id="2293836"/>
    <lineage>
        <taxon>Bacteria</taxon>
        <taxon>Pseudomonadati</taxon>
        <taxon>Pseudomonadota</taxon>
        <taxon>Alphaproteobacteria</taxon>
        <taxon>Hyphomicrobiales</taxon>
        <taxon>Aurantimonadaceae</taxon>
        <taxon>Fulvimarina</taxon>
    </lineage>
</organism>
<proteinExistence type="inferred from homology"/>
<evidence type="ECO:0000256" key="2">
    <source>
        <dbReference type="ARBA" id="ARBA00022679"/>
    </source>
</evidence>
<feature type="compositionally biased region" description="Basic and acidic residues" evidence="6">
    <location>
        <begin position="66"/>
        <end position="84"/>
    </location>
</feature>
<dbReference type="AlphaFoldDB" id="A0A371X738"/>
<comment type="caution">
    <text evidence="7">The sequence shown here is derived from an EMBL/GenBank/DDBJ whole genome shotgun (WGS) entry which is preliminary data.</text>
</comment>
<evidence type="ECO:0000256" key="1">
    <source>
        <dbReference type="ARBA" id="ARBA00022603"/>
    </source>
</evidence>
<dbReference type="GO" id="GO:0008168">
    <property type="term" value="F:methyltransferase activity"/>
    <property type="evidence" value="ECO:0007669"/>
    <property type="project" value="UniProtKB-KW"/>
</dbReference>
<keyword evidence="5" id="KW-0175">Coiled coil</keyword>
<feature type="region of interest" description="Disordered" evidence="6">
    <location>
        <begin position="66"/>
        <end position="93"/>
    </location>
</feature>
<dbReference type="PROSITE" id="PS51143">
    <property type="entry name" value="MT_A70"/>
    <property type="match status" value="1"/>
</dbReference>
<evidence type="ECO:0000256" key="6">
    <source>
        <dbReference type="SAM" id="MobiDB-lite"/>
    </source>
</evidence>
<evidence type="ECO:0000256" key="5">
    <source>
        <dbReference type="SAM" id="Coils"/>
    </source>
</evidence>
<name>A0A371X738_9HYPH</name>
<dbReference type="Pfam" id="PF05063">
    <property type="entry name" value="MT-A70"/>
    <property type="match status" value="1"/>
</dbReference>
<keyword evidence="8" id="KW-1185">Reference proteome</keyword>
<feature type="coiled-coil region" evidence="5">
    <location>
        <begin position="120"/>
        <end position="147"/>
    </location>
</feature>
<keyword evidence="3" id="KW-0949">S-adenosyl-L-methionine</keyword>
<keyword evidence="1" id="KW-0489">Methyltransferase</keyword>
<dbReference type="EMBL" id="QURL01000002">
    <property type="protein sequence ID" value="RFC65050.1"/>
    <property type="molecule type" value="Genomic_DNA"/>
</dbReference>
<gene>
    <name evidence="7" type="ORF">DYI37_04070</name>
</gene>
<evidence type="ECO:0000256" key="3">
    <source>
        <dbReference type="ARBA" id="ARBA00022691"/>
    </source>
</evidence>
<dbReference type="PANTHER" id="PTHR12829:SF7">
    <property type="entry name" value="N6-ADENOSINE-METHYLTRANSFERASE CATALYTIC SUBUNIT"/>
    <property type="match status" value="1"/>
</dbReference>
<dbReference type="SUPFAM" id="SSF53335">
    <property type="entry name" value="S-adenosyl-L-methionine-dependent methyltransferases"/>
    <property type="match status" value="1"/>
</dbReference>
<reference evidence="7 8" key="1">
    <citation type="submission" date="2018-08" db="EMBL/GenBank/DDBJ databases">
        <title>Fulvimarina sp. 85, whole genome shotgun sequence.</title>
        <authorList>
            <person name="Tuo L."/>
        </authorList>
    </citation>
    <scope>NUCLEOTIDE SEQUENCE [LARGE SCALE GENOMIC DNA]</scope>
    <source>
        <strain evidence="7 8">85</strain>
    </source>
</reference>
<dbReference type="InterPro" id="IPR007757">
    <property type="entry name" value="MT-A70-like"/>
</dbReference>
<evidence type="ECO:0000313" key="8">
    <source>
        <dbReference type="Proteomes" id="UP000264310"/>
    </source>
</evidence>
<keyword evidence="2" id="KW-0808">Transferase</keyword>
<evidence type="ECO:0008006" key="9">
    <source>
        <dbReference type="Google" id="ProtNLM"/>
    </source>
</evidence>
<evidence type="ECO:0000256" key="4">
    <source>
        <dbReference type="PROSITE-ProRule" id="PRU00489"/>
    </source>
</evidence>
<dbReference type="Proteomes" id="UP000264310">
    <property type="component" value="Unassembled WGS sequence"/>
</dbReference>
<dbReference type="GO" id="GO:0032259">
    <property type="term" value="P:methylation"/>
    <property type="evidence" value="ECO:0007669"/>
    <property type="project" value="UniProtKB-KW"/>
</dbReference>
<dbReference type="InterPro" id="IPR029063">
    <property type="entry name" value="SAM-dependent_MTases_sf"/>
</dbReference>
<protein>
    <recommendedName>
        <fullName evidence="9">S-adenosylmethionine-binding protein</fullName>
    </recommendedName>
</protein>
<accession>A0A371X738</accession>
<sequence>MTAALVLYDAACRAIAEAKSVDEVKEVRNQSEALKAYARQAKNKTLEIDASEIRIRAERRIGEIMSEERAKGNLSEGGRRRTTSDEECSSSKPTLADVGIDPYLAHRARQFAAIPNHEFESVMAERRERLEKENERVTNDLYRAATKREARDAKEAELAEKIREGAALLDGPKVYGVILADPPWRFETYSRITGMDRSADNHYPTSSTDDICALPVPAARDAVLFLWATAPMLPDALRVVDAWGFSYRSHLIWNKDRIGTGYWSRNKHEPLLIATRGAIPAPAMGTQSPSVIDARVGPHSAKPDAFHEIIEGYFPNLPKLEMFARRARPGWDRWGAEADPERREAAE</sequence>